<sequence>MNNIIDVRSLLKQYGIFVYIGDRRADLSLMEDEIKSLYENKLISSDEYMKSLMIIKNERKGLE</sequence>
<gene>
    <name evidence="1" type="ORF">SAMN05216362_1607</name>
</gene>
<accession>A0A1H9MC66</accession>
<reference evidence="1 2" key="1">
    <citation type="submission" date="2016-10" db="EMBL/GenBank/DDBJ databases">
        <authorList>
            <person name="de Groot N.N."/>
        </authorList>
    </citation>
    <scope>NUCLEOTIDE SEQUENCE [LARGE SCALE GENOMIC DNA]</scope>
    <source>
        <strain evidence="1 2">DSM 21633</strain>
    </source>
</reference>
<evidence type="ECO:0000313" key="1">
    <source>
        <dbReference type="EMBL" id="SER21181.1"/>
    </source>
</evidence>
<organism evidence="1 2">
    <name type="scientific">Piscibacillus halophilus</name>
    <dbReference type="NCBI Taxonomy" id="571933"/>
    <lineage>
        <taxon>Bacteria</taxon>
        <taxon>Bacillati</taxon>
        <taxon>Bacillota</taxon>
        <taxon>Bacilli</taxon>
        <taxon>Bacillales</taxon>
        <taxon>Bacillaceae</taxon>
        <taxon>Piscibacillus</taxon>
    </lineage>
</organism>
<dbReference type="OrthoDB" id="2361671at2"/>
<dbReference type="InterPro" id="IPR023164">
    <property type="entry name" value="YqgQ-like_sf"/>
</dbReference>
<dbReference type="Pfam" id="PF06014">
    <property type="entry name" value="YqgQ-like"/>
    <property type="match status" value="1"/>
</dbReference>
<dbReference type="Proteomes" id="UP000199427">
    <property type="component" value="Unassembled WGS sequence"/>
</dbReference>
<name>A0A1H9MC66_9BACI</name>
<dbReference type="SUPFAM" id="SSF158379">
    <property type="entry name" value="YqgQ-like"/>
    <property type="match status" value="1"/>
</dbReference>
<evidence type="ECO:0000313" key="2">
    <source>
        <dbReference type="Proteomes" id="UP000199427"/>
    </source>
</evidence>
<proteinExistence type="predicted"/>
<dbReference type="InterPro" id="IPR009256">
    <property type="entry name" value="YqgQ-like"/>
</dbReference>
<protein>
    <submittedName>
        <fullName evidence="1">Uncharacterized protein YqgQ</fullName>
    </submittedName>
</protein>
<dbReference type="STRING" id="571933.SAMN05216362_1607"/>
<dbReference type="RefSeq" id="WP_091776084.1">
    <property type="nucleotide sequence ID" value="NZ_CAESCL010000035.1"/>
</dbReference>
<dbReference type="EMBL" id="FOES01000060">
    <property type="protein sequence ID" value="SER21181.1"/>
    <property type="molecule type" value="Genomic_DNA"/>
</dbReference>
<dbReference type="Gene3D" id="1.10.287.760">
    <property type="entry name" value="YqgQ-like"/>
    <property type="match status" value="1"/>
</dbReference>
<dbReference type="AlphaFoldDB" id="A0A1H9MC66"/>
<keyword evidence="2" id="KW-1185">Reference proteome</keyword>